<feature type="compositionally biased region" description="Polar residues" evidence="1">
    <location>
        <begin position="113"/>
        <end position="123"/>
    </location>
</feature>
<protein>
    <submittedName>
        <fullName evidence="2">Uncharacterized protein</fullName>
    </submittedName>
</protein>
<evidence type="ECO:0000313" key="2">
    <source>
        <dbReference type="EMBL" id="GBL96897.1"/>
    </source>
</evidence>
<dbReference type="EMBL" id="BGPR01000125">
    <property type="protein sequence ID" value="GBL96897.1"/>
    <property type="molecule type" value="Genomic_DNA"/>
</dbReference>
<dbReference type="Proteomes" id="UP000499080">
    <property type="component" value="Unassembled WGS sequence"/>
</dbReference>
<accession>A0A4Y2BZF2</accession>
<name>A0A4Y2BZF2_ARAVE</name>
<feature type="region of interest" description="Disordered" evidence="1">
    <location>
        <begin position="100"/>
        <end position="123"/>
    </location>
</feature>
<organism evidence="2 3">
    <name type="scientific">Araneus ventricosus</name>
    <name type="common">Orbweaver spider</name>
    <name type="synonym">Epeira ventricosa</name>
    <dbReference type="NCBI Taxonomy" id="182803"/>
    <lineage>
        <taxon>Eukaryota</taxon>
        <taxon>Metazoa</taxon>
        <taxon>Ecdysozoa</taxon>
        <taxon>Arthropoda</taxon>
        <taxon>Chelicerata</taxon>
        <taxon>Arachnida</taxon>
        <taxon>Araneae</taxon>
        <taxon>Araneomorphae</taxon>
        <taxon>Entelegynae</taxon>
        <taxon>Araneoidea</taxon>
        <taxon>Araneidae</taxon>
        <taxon>Araneus</taxon>
    </lineage>
</organism>
<comment type="caution">
    <text evidence="2">The sequence shown here is derived from an EMBL/GenBank/DDBJ whole genome shotgun (WGS) entry which is preliminary data.</text>
</comment>
<dbReference type="AlphaFoldDB" id="A0A4Y2BZF2"/>
<reference evidence="2 3" key="1">
    <citation type="journal article" date="2019" name="Sci. Rep.">
        <title>Orb-weaving spider Araneus ventricosus genome elucidates the spidroin gene catalogue.</title>
        <authorList>
            <person name="Kono N."/>
            <person name="Nakamura H."/>
            <person name="Ohtoshi R."/>
            <person name="Moran D.A.P."/>
            <person name="Shinohara A."/>
            <person name="Yoshida Y."/>
            <person name="Fujiwara M."/>
            <person name="Mori M."/>
            <person name="Tomita M."/>
            <person name="Arakawa K."/>
        </authorList>
    </citation>
    <scope>NUCLEOTIDE SEQUENCE [LARGE SCALE GENOMIC DNA]</scope>
</reference>
<evidence type="ECO:0000313" key="3">
    <source>
        <dbReference type="Proteomes" id="UP000499080"/>
    </source>
</evidence>
<evidence type="ECO:0000256" key="1">
    <source>
        <dbReference type="SAM" id="MobiDB-lite"/>
    </source>
</evidence>
<gene>
    <name evidence="2" type="ORF">AVEN_182492_1</name>
</gene>
<proteinExistence type="predicted"/>
<sequence>MHIESLINASQSPFVGGGAGSALEYADLSLQIQKRIAGNDNLHSNTSQLELSTNNPVPTCEPADCERFRNRSAGGLDRYKNLPPGHCPESFWEWSHKFESPQEKRFSSRHTHQTSTPQQKENI</sequence>
<keyword evidence="3" id="KW-1185">Reference proteome</keyword>